<comment type="caution">
    <text evidence="2">The sequence shown here is derived from an EMBL/GenBank/DDBJ whole genome shotgun (WGS) entry which is preliminary data.</text>
</comment>
<evidence type="ECO:0000256" key="1">
    <source>
        <dbReference type="SAM" id="Coils"/>
    </source>
</evidence>
<feature type="coiled-coil region" evidence="1">
    <location>
        <begin position="273"/>
        <end position="360"/>
    </location>
</feature>
<dbReference type="InterPro" id="IPR038826">
    <property type="entry name" value="CCDC178"/>
</dbReference>
<dbReference type="EMBL" id="JAACNH010000005">
    <property type="protein sequence ID" value="KAG8442091.1"/>
    <property type="molecule type" value="Genomic_DNA"/>
</dbReference>
<sequence length="766" mass="88188">MNIMETKNKGKSGLPGLSELCISITGVLPVIQQERVGVYSTNAEVQISEVVELICGLESDHQEAQTSLMLEIKREKELIKKIDDLSLWKCHHLPVSVQKEYEAYAQDISELQRHLSSKKQELDHALSKAAKTEAMNVKLQEEIDFIEKHSPLLEDKLKLENEAMSKIKQAQTEATVLLTEAEGKSRCAQLCFDQSTTEFNKERTNMRSELDKLENDLQSCKDTLLSSENLWNEYNSKVLYTEGRIVKSRTLCNKLVMEKQTVIENEKSWNRQVTDLKYELDEQELKNKDLATECSKLTQEADRMKSHIHSQLSDLENHLHSNLHVLRDLEHNNKKHVLENEDLARKIKNSSKTRANHETDIQRMHKTIIADEEQTLQVTKDLSQLTLNHAAMQTKLADAEDWSCKEETRLKNILDVLRKQIMEEIRTSQQTQAQIAAILSEMELKGKENVRIRKEMDSTAAEVEKSTAELEEKITKLKDVHTMRYKKLKYLLQKLKDTKEKCIITNQQLEDKRNALKKQLSDTQAQVAHVIEQIKYTNENTEKILTGTRDLIQYELITENSIGITRSAIAKLQEDLHILESKLRNSKELSEHITEESEKCKQRLQTEKKDYQTQIHNKAESVHQAKADLEASLNENQQLANDYRILQMKSLNEKEKLLSSYDKKLKMESSLRDYLQSRMHGALVEFFKQRGLYSQAGLASFQAASQENALKILAVQQEMSKTIQNVSSFLTSLAEDLPSKVGKENYQSVSHIESKDKKSRTVQTTV</sequence>
<feature type="coiled-coil region" evidence="1">
    <location>
        <begin position="569"/>
        <end position="649"/>
    </location>
</feature>
<organism evidence="2 3">
    <name type="scientific">Hymenochirus boettgeri</name>
    <name type="common">Congo dwarf clawed frog</name>
    <dbReference type="NCBI Taxonomy" id="247094"/>
    <lineage>
        <taxon>Eukaryota</taxon>
        <taxon>Metazoa</taxon>
        <taxon>Chordata</taxon>
        <taxon>Craniata</taxon>
        <taxon>Vertebrata</taxon>
        <taxon>Euteleostomi</taxon>
        <taxon>Amphibia</taxon>
        <taxon>Batrachia</taxon>
        <taxon>Anura</taxon>
        <taxon>Pipoidea</taxon>
        <taxon>Pipidae</taxon>
        <taxon>Pipinae</taxon>
        <taxon>Hymenochirus</taxon>
    </lineage>
</organism>
<protein>
    <recommendedName>
        <fullName evidence="4">Coiled-coil domain-containing protein 178</fullName>
    </recommendedName>
</protein>
<dbReference type="OrthoDB" id="10010556at2759"/>
<reference evidence="2" key="1">
    <citation type="thesis" date="2020" institute="ProQuest LLC" country="789 East Eisenhower Parkway, Ann Arbor, MI, USA">
        <title>Comparative Genomics and Chromosome Evolution.</title>
        <authorList>
            <person name="Mudd A.B."/>
        </authorList>
    </citation>
    <scope>NUCLEOTIDE SEQUENCE</scope>
    <source>
        <strain evidence="2">Female2</strain>
        <tissue evidence="2">Blood</tissue>
    </source>
</reference>
<proteinExistence type="predicted"/>
<feature type="coiled-coil region" evidence="1">
    <location>
        <begin position="196"/>
        <end position="230"/>
    </location>
</feature>
<evidence type="ECO:0000313" key="2">
    <source>
        <dbReference type="EMBL" id="KAG8442091.1"/>
    </source>
</evidence>
<dbReference type="AlphaFoldDB" id="A0A8T2JHK4"/>
<dbReference type="Proteomes" id="UP000812440">
    <property type="component" value="Chromosome 6"/>
</dbReference>
<keyword evidence="3" id="KW-1185">Reference proteome</keyword>
<feature type="coiled-coil region" evidence="1">
    <location>
        <begin position="101"/>
        <end position="149"/>
    </location>
</feature>
<feature type="coiled-coil region" evidence="1">
    <location>
        <begin position="453"/>
        <end position="533"/>
    </location>
</feature>
<evidence type="ECO:0000313" key="3">
    <source>
        <dbReference type="Proteomes" id="UP000812440"/>
    </source>
</evidence>
<name>A0A8T2JHK4_9PIPI</name>
<accession>A0A8T2JHK4</accession>
<evidence type="ECO:0008006" key="4">
    <source>
        <dbReference type="Google" id="ProtNLM"/>
    </source>
</evidence>
<keyword evidence="1" id="KW-0175">Coiled coil</keyword>
<dbReference type="PANTHER" id="PTHR35088:SF1">
    <property type="entry name" value="COILED-COIL DOMAIN-CONTAINING PROTEIN 178"/>
    <property type="match status" value="1"/>
</dbReference>
<gene>
    <name evidence="2" type="ORF">GDO86_011038</name>
</gene>
<dbReference type="PANTHER" id="PTHR35088">
    <property type="entry name" value="COILED-COIL DOMAIN-CONTAINING PROTEIN 178"/>
    <property type="match status" value="1"/>
</dbReference>